<protein>
    <submittedName>
        <fullName evidence="1">Nucleotide pyrophosphohydrolase</fullName>
    </submittedName>
</protein>
<sequence>MKEIIDQLIKFRDDRNWKQFHTPENLSKSIVLEAAELLENYQWGTMNENKENIKEEIADIVAYCLLLCDCYGFDIKDILKEKIEKNEVKYPIEKSYGKSNKYNKI</sequence>
<organism evidence="1 2">
    <name type="scientific">Peloplasma aerotolerans</name>
    <dbReference type="NCBI Taxonomy" id="3044389"/>
    <lineage>
        <taxon>Bacteria</taxon>
        <taxon>Bacillati</taxon>
        <taxon>Mycoplasmatota</taxon>
        <taxon>Mollicutes</taxon>
        <taxon>Acholeplasmatales</taxon>
        <taxon>Acholeplasmataceae</taxon>
        <taxon>Peloplasma</taxon>
    </lineage>
</organism>
<keyword evidence="2" id="KW-1185">Reference proteome</keyword>
<dbReference type="InterPro" id="IPR052555">
    <property type="entry name" value="dCTP_Pyrophosphatase"/>
</dbReference>
<dbReference type="PANTHER" id="PTHR46523:SF1">
    <property type="entry name" value="DCTP PYROPHOSPHATASE 1"/>
    <property type="match status" value="1"/>
</dbReference>
<dbReference type="InterPro" id="IPR025984">
    <property type="entry name" value="DCTPP"/>
</dbReference>
<comment type="caution">
    <text evidence="1">The sequence shown here is derived from an EMBL/GenBank/DDBJ whole genome shotgun (WGS) entry which is preliminary data.</text>
</comment>
<dbReference type="Proteomes" id="UP001431532">
    <property type="component" value="Unassembled WGS sequence"/>
</dbReference>
<dbReference type="GO" id="GO:0047429">
    <property type="term" value="F:nucleoside triphosphate diphosphatase activity"/>
    <property type="evidence" value="ECO:0007669"/>
    <property type="project" value="InterPro"/>
</dbReference>
<evidence type="ECO:0000313" key="2">
    <source>
        <dbReference type="Proteomes" id="UP001431532"/>
    </source>
</evidence>
<dbReference type="Gene3D" id="1.10.287.1080">
    <property type="entry name" value="MazG-like"/>
    <property type="match status" value="1"/>
</dbReference>
<dbReference type="CDD" id="cd11537">
    <property type="entry name" value="NTP-PPase_RS21-C6_like"/>
    <property type="match status" value="1"/>
</dbReference>
<dbReference type="AlphaFoldDB" id="A0AAW6U6N5"/>
<evidence type="ECO:0000313" key="1">
    <source>
        <dbReference type="EMBL" id="MDI6453542.1"/>
    </source>
</evidence>
<dbReference type="PIRSF" id="PIRSF029826">
    <property type="entry name" value="UCP029826_pph"/>
    <property type="match status" value="1"/>
</dbReference>
<dbReference type="EMBL" id="JASCXW010000033">
    <property type="protein sequence ID" value="MDI6453542.1"/>
    <property type="molecule type" value="Genomic_DNA"/>
</dbReference>
<reference evidence="1" key="1">
    <citation type="submission" date="2023-05" db="EMBL/GenBank/DDBJ databases">
        <title>Mariniplasma microaerophilum sp. nov., a novel anaerobic mollicute isolated from terrestrial mud volcano, Taman Peninsula, Russia.</title>
        <authorList>
            <person name="Khomyakova M.A."/>
            <person name="Merkel A.Y."/>
            <person name="Slobodkin A.I."/>
        </authorList>
    </citation>
    <scope>NUCLEOTIDE SEQUENCE</scope>
    <source>
        <strain evidence="1">M4Ah</strain>
    </source>
</reference>
<proteinExistence type="predicted"/>
<dbReference type="PANTHER" id="PTHR46523">
    <property type="entry name" value="DCTP PYROPHOSPHATASE 1"/>
    <property type="match status" value="1"/>
</dbReference>
<dbReference type="RefSeq" id="WP_282839975.1">
    <property type="nucleotide sequence ID" value="NZ_JASCXW010000033.1"/>
</dbReference>
<accession>A0AAW6U6N5</accession>
<dbReference type="GO" id="GO:0009143">
    <property type="term" value="P:nucleoside triphosphate catabolic process"/>
    <property type="evidence" value="ECO:0007669"/>
    <property type="project" value="InterPro"/>
</dbReference>
<gene>
    <name evidence="1" type="ORF">QJ521_08180</name>
</gene>
<dbReference type="Pfam" id="PF12643">
    <property type="entry name" value="MazG-like"/>
    <property type="match status" value="1"/>
</dbReference>
<name>A0AAW6U6N5_9MOLU</name>
<dbReference type="SUPFAM" id="SSF101386">
    <property type="entry name" value="all-alpha NTP pyrophosphatases"/>
    <property type="match status" value="1"/>
</dbReference>